<dbReference type="InterPro" id="IPR000550">
    <property type="entry name" value="Hppk"/>
</dbReference>
<proteinExistence type="predicted"/>
<evidence type="ECO:0000256" key="6">
    <source>
        <dbReference type="ARBA" id="ARBA00022840"/>
    </source>
</evidence>
<sequence>MSTETYRYILLLGSASSPVAEAGESRREQQLRRARDLLKQRGKVLARSGVVHADSVVPGDGDRYVNQALLFASSLPREAFGAWLKTLEQRLGRGEGEGACAIDIDLVGECDAQGRMLWENAGKLEHALFRELVGRVVRR</sequence>
<evidence type="ECO:0000259" key="8">
    <source>
        <dbReference type="Pfam" id="PF01288"/>
    </source>
</evidence>
<evidence type="ECO:0000256" key="7">
    <source>
        <dbReference type="ARBA" id="ARBA00022909"/>
    </source>
</evidence>
<evidence type="ECO:0000256" key="4">
    <source>
        <dbReference type="ARBA" id="ARBA00022741"/>
    </source>
</evidence>
<dbReference type="OrthoDB" id="5987842at2"/>
<keyword evidence="5" id="KW-0418">Kinase</keyword>
<dbReference type="GO" id="GO:0046656">
    <property type="term" value="P:folic acid biosynthetic process"/>
    <property type="evidence" value="ECO:0007669"/>
    <property type="project" value="UniProtKB-KW"/>
</dbReference>
<dbReference type="Pfam" id="PF01288">
    <property type="entry name" value="HPPK"/>
    <property type="match status" value="1"/>
</dbReference>
<evidence type="ECO:0000256" key="3">
    <source>
        <dbReference type="ARBA" id="ARBA00022679"/>
    </source>
</evidence>
<dbReference type="GO" id="GO:0016301">
    <property type="term" value="F:kinase activity"/>
    <property type="evidence" value="ECO:0007669"/>
    <property type="project" value="UniProtKB-KW"/>
</dbReference>
<dbReference type="Gene3D" id="3.30.70.560">
    <property type="entry name" value="7,8-Dihydro-6-hydroxymethylpterin-pyrophosphokinase HPPK"/>
    <property type="match status" value="1"/>
</dbReference>
<keyword evidence="3" id="KW-0808">Transferase</keyword>
<dbReference type="RefSeq" id="WP_129472595.1">
    <property type="nucleotide sequence ID" value="NZ_SAWZ01000014.1"/>
</dbReference>
<dbReference type="GO" id="GO:0046654">
    <property type="term" value="P:tetrahydrofolate biosynthetic process"/>
    <property type="evidence" value="ECO:0007669"/>
    <property type="project" value="UniProtKB-UniPathway"/>
</dbReference>
<dbReference type="UniPathway" id="UPA00077">
    <property type="reaction ID" value="UER00155"/>
</dbReference>
<dbReference type="SUPFAM" id="SSF55083">
    <property type="entry name" value="6-hydroxymethyl-7,8-dihydropterin pyrophosphokinase, HPPK"/>
    <property type="match status" value="1"/>
</dbReference>
<reference evidence="9 10" key="1">
    <citation type="submission" date="2019-01" db="EMBL/GenBank/DDBJ databases">
        <title>Pseudoxanthomonas composti sp. nov., isolated from compost.</title>
        <authorList>
            <person name="Yang G."/>
        </authorList>
    </citation>
    <scope>NUCLEOTIDE SEQUENCE [LARGE SCALE GENOMIC DNA]</scope>
    <source>
        <strain evidence="9 10">GSS15</strain>
    </source>
</reference>
<keyword evidence="6" id="KW-0067">ATP-binding</keyword>
<keyword evidence="10" id="KW-1185">Reference proteome</keyword>
<organism evidence="9 10">
    <name type="scientific">Pseudoxanthomonas composti</name>
    <dbReference type="NCBI Taxonomy" id="2137479"/>
    <lineage>
        <taxon>Bacteria</taxon>
        <taxon>Pseudomonadati</taxon>
        <taxon>Pseudomonadota</taxon>
        <taxon>Gammaproteobacteria</taxon>
        <taxon>Lysobacterales</taxon>
        <taxon>Lysobacteraceae</taxon>
        <taxon>Pseudoxanthomonas</taxon>
    </lineage>
</organism>
<gene>
    <name evidence="9" type="ORF">EPA99_17745</name>
</gene>
<dbReference type="EMBL" id="SAWZ01000014">
    <property type="protein sequence ID" value="RXQ99684.1"/>
    <property type="molecule type" value="Genomic_DNA"/>
</dbReference>
<dbReference type="AlphaFoldDB" id="A0A4Q1JR56"/>
<evidence type="ECO:0000256" key="1">
    <source>
        <dbReference type="ARBA" id="ARBA00005051"/>
    </source>
</evidence>
<keyword evidence="4" id="KW-0547">Nucleotide-binding</keyword>
<evidence type="ECO:0000313" key="10">
    <source>
        <dbReference type="Proteomes" id="UP000289784"/>
    </source>
</evidence>
<dbReference type="GO" id="GO:0003848">
    <property type="term" value="F:2-amino-4-hydroxy-6-hydroxymethyldihydropteridine diphosphokinase activity"/>
    <property type="evidence" value="ECO:0007669"/>
    <property type="project" value="UniProtKB-EC"/>
</dbReference>
<evidence type="ECO:0000256" key="5">
    <source>
        <dbReference type="ARBA" id="ARBA00022777"/>
    </source>
</evidence>
<name>A0A4Q1JR56_9GAMM</name>
<dbReference type="Proteomes" id="UP000289784">
    <property type="component" value="Unassembled WGS sequence"/>
</dbReference>
<dbReference type="GO" id="GO:0005524">
    <property type="term" value="F:ATP binding"/>
    <property type="evidence" value="ECO:0007669"/>
    <property type="project" value="UniProtKB-KW"/>
</dbReference>
<comment type="pathway">
    <text evidence="1">Cofactor biosynthesis; tetrahydrofolate biosynthesis; 2-amino-4-hydroxy-6-hydroxymethyl-7,8-dihydropteridine diphosphate from 7,8-dihydroneopterin triphosphate: step 4/4.</text>
</comment>
<keyword evidence="7" id="KW-0289">Folate biosynthesis</keyword>
<feature type="domain" description="7,8-dihydro-6-hydroxymethylpterin-pyrophosphokinase" evidence="8">
    <location>
        <begin position="25"/>
        <end position="107"/>
    </location>
</feature>
<dbReference type="InterPro" id="IPR035907">
    <property type="entry name" value="Hppk_sf"/>
</dbReference>
<comment type="caution">
    <text evidence="9">The sequence shown here is derived from an EMBL/GenBank/DDBJ whole genome shotgun (WGS) entry which is preliminary data.</text>
</comment>
<dbReference type="EC" id="2.7.6.3" evidence="2"/>
<evidence type="ECO:0000313" key="9">
    <source>
        <dbReference type="EMBL" id="RXQ99684.1"/>
    </source>
</evidence>
<accession>A0A4Q1JR56</accession>
<protein>
    <recommendedName>
        <fullName evidence="2">2-amino-4-hydroxy-6-hydroxymethyldihydropteridine diphosphokinase</fullName>
        <ecNumber evidence="2">2.7.6.3</ecNumber>
    </recommendedName>
</protein>
<evidence type="ECO:0000256" key="2">
    <source>
        <dbReference type="ARBA" id="ARBA00013253"/>
    </source>
</evidence>